<dbReference type="GeneID" id="19953089"/>
<dbReference type="SUPFAM" id="SSF101478">
    <property type="entry name" value="ADP-ribosylglycohydrolase"/>
    <property type="match status" value="1"/>
</dbReference>
<gene>
    <name evidence="2" type="ORF">SDRG_12362</name>
</gene>
<dbReference type="AlphaFoldDB" id="T0Q5D3"/>
<dbReference type="RefSeq" id="XP_008616655.1">
    <property type="nucleotide sequence ID" value="XM_008618433.1"/>
</dbReference>
<name>T0Q5D3_SAPDV</name>
<dbReference type="InterPro" id="IPR005502">
    <property type="entry name" value="Ribosyl_crysJ1"/>
</dbReference>
<reference evidence="2 3" key="1">
    <citation type="submission" date="2012-04" db="EMBL/GenBank/DDBJ databases">
        <title>The Genome Sequence of Saprolegnia declina VS20.</title>
        <authorList>
            <consortium name="The Broad Institute Genome Sequencing Platform"/>
            <person name="Russ C."/>
            <person name="Nusbaum C."/>
            <person name="Tyler B."/>
            <person name="van West P."/>
            <person name="Dieguez-Uribeondo J."/>
            <person name="de Bruijn I."/>
            <person name="Tripathy S."/>
            <person name="Jiang R."/>
            <person name="Young S.K."/>
            <person name="Zeng Q."/>
            <person name="Gargeya S."/>
            <person name="Fitzgerald M."/>
            <person name="Haas B."/>
            <person name="Abouelleil A."/>
            <person name="Alvarado L."/>
            <person name="Arachchi H.M."/>
            <person name="Berlin A."/>
            <person name="Chapman S.B."/>
            <person name="Goldberg J."/>
            <person name="Griggs A."/>
            <person name="Gujja S."/>
            <person name="Hansen M."/>
            <person name="Howarth C."/>
            <person name="Imamovic A."/>
            <person name="Larimer J."/>
            <person name="McCowen C."/>
            <person name="Montmayeur A."/>
            <person name="Murphy C."/>
            <person name="Neiman D."/>
            <person name="Pearson M."/>
            <person name="Priest M."/>
            <person name="Roberts A."/>
            <person name="Saif S."/>
            <person name="Shea T."/>
            <person name="Sisk P."/>
            <person name="Sykes S."/>
            <person name="Wortman J."/>
            <person name="Nusbaum C."/>
            <person name="Birren B."/>
        </authorList>
    </citation>
    <scope>NUCLEOTIDE SEQUENCE [LARGE SCALE GENOMIC DNA]</scope>
    <source>
        <strain evidence="2 3">VS20</strain>
    </source>
</reference>
<sequence>MASRRASLVALSNEADYVAALAAYNQQEERGRMLTAEVESSLGFAKELCVERPTSRDRFVSSLFLGVLYDGAAQANEIASYVGWGYHGSMLLCTVSSGLSTQLSAASVAASVLTWHHDGIWDCGVLSRKRSVYAAKAMACLQSGRPPSSEAVPVDDCLPRCLAAAAMHVMHPRLALRVALDVCRATDASVETLDVVRYLVLLYLGLLQGAPRTVCMTHPYVPDGVGSEYWVSSPLCPAVDRVVRQLPQTLPIEVHMPAPNAHSITTMAIVWHLLATTDSILDATTNLAPFQHPNTAVAAVYGLLLGAALGTSDPRIYVRGTLVLEELIVTTLQYAYVAATLSPDVTTDAYRKVWTLYVSTMTACERLREKVQRTLAGTPTSSKTEVFASVAAFEDAVSLLLTDMDALHASLAPSPVVLPAPLPPVAPSVDVAVNLDAPVTNDALSKARGRLPQLGRRPSSRGVSPVAARGSSPVARGSSPVARGSSPAGRNKPRKPRQRVKPLQLLEEEALKTALRAVLVDRYATLRLSIKVHVQRVVEGPLFASLLAEFRRTAAIDAWATRVQAAKAIAANLQRSHVIDSKMMSQVRAHKELTPALQHIFYGELGPLNRLFMLFLDNSETIDSTY</sequence>
<dbReference type="InParanoid" id="T0Q5D3"/>
<accession>T0Q5D3</accession>
<dbReference type="OMA" id="MAIVWHL"/>
<evidence type="ECO:0000313" key="2">
    <source>
        <dbReference type="EMBL" id="EQC29816.1"/>
    </source>
</evidence>
<dbReference type="InterPro" id="IPR036705">
    <property type="entry name" value="Ribosyl_crysJ1_sf"/>
</dbReference>
<keyword evidence="3" id="KW-1185">Reference proteome</keyword>
<dbReference type="Gene3D" id="1.10.4080.10">
    <property type="entry name" value="ADP-ribosylation/Crystallin J1"/>
    <property type="match status" value="1"/>
</dbReference>
<proteinExistence type="predicted"/>
<dbReference type="Pfam" id="PF03747">
    <property type="entry name" value="ADP_ribosyl_GH"/>
    <property type="match status" value="1"/>
</dbReference>
<protein>
    <submittedName>
        <fullName evidence="2">Uncharacterized protein</fullName>
    </submittedName>
</protein>
<evidence type="ECO:0000313" key="3">
    <source>
        <dbReference type="Proteomes" id="UP000030762"/>
    </source>
</evidence>
<evidence type="ECO:0000256" key="1">
    <source>
        <dbReference type="SAM" id="MobiDB-lite"/>
    </source>
</evidence>
<feature type="compositionally biased region" description="Basic residues" evidence="1">
    <location>
        <begin position="491"/>
        <end position="500"/>
    </location>
</feature>
<organism evidence="2 3">
    <name type="scientific">Saprolegnia diclina (strain VS20)</name>
    <dbReference type="NCBI Taxonomy" id="1156394"/>
    <lineage>
        <taxon>Eukaryota</taxon>
        <taxon>Sar</taxon>
        <taxon>Stramenopiles</taxon>
        <taxon>Oomycota</taxon>
        <taxon>Saprolegniomycetes</taxon>
        <taxon>Saprolegniales</taxon>
        <taxon>Saprolegniaceae</taxon>
        <taxon>Saprolegnia</taxon>
    </lineage>
</organism>
<dbReference type="VEuPathDB" id="FungiDB:SDRG_12362"/>
<dbReference type="EMBL" id="JH767180">
    <property type="protein sequence ID" value="EQC29816.1"/>
    <property type="molecule type" value="Genomic_DNA"/>
</dbReference>
<feature type="region of interest" description="Disordered" evidence="1">
    <location>
        <begin position="444"/>
        <end position="501"/>
    </location>
</feature>
<dbReference type="OrthoDB" id="85846at2759"/>
<dbReference type="Proteomes" id="UP000030762">
    <property type="component" value="Unassembled WGS sequence"/>
</dbReference>